<evidence type="ECO:0000313" key="2">
    <source>
        <dbReference type="Proteomes" id="UP001595871"/>
    </source>
</evidence>
<protein>
    <recommendedName>
        <fullName evidence="3">Lipoprotein</fullName>
    </recommendedName>
</protein>
<dbReference type="Proteomes" id="UP001595871">
    <property type="component" value="Unassembled WGS sequence"/>
</dbReference>
<comment type="caution">
    <text evidence="1">The sequence shown here is derived from an EMBL/GenBank/DDBJ whole genome shotgun (WGS) entry which is preliminary data.</text>
</comment>
<gene>
    <name evidence="1" type="ORF">ACFO3R_24465</name>
</gene>
<dbReference type="EMBL" id="JBHSCF010000042">
    <property type="protein sequence ID" value="MFC4189517.1"/>
    <property type="molecule type" value="Genomic_DNA"/>
</dbReference>
<name>A0ABV8N893_9ACTN</name>
<reference evidence="2" key="1">
    <citation type="journal article" date="2019" name="Int. J. Syst. Evol. Microbiol.">
        <title>The Global Catalogue of Microorganisms (GCM) 10K type strain sequencing project: providing services to taxonomists for standard genome sequencing and annotation.</title>
        <authorList>
            <consortium name="The Broad Institute Genomics Platform"/>
            <consortium name="The Broad Institute Genome Sequencing Center for Infectious Disease"/>
            <person name="Wu L."/>
            <person name="Ma J."/>
        </authorList>
    </citation>
    <scope>NUCLEOTIDE SEQUENCE [LARGE SCALE GENOMIC DNA]</scope>
    <source>
        <strain evidence="2">CCM 3243</strain>
    </source>
</reference>
<organism evidence="1 2">
    <name type="scientific">Streptomyces flavovirens</name>
    <dbReference type="NCBI Taxonomy" id="52258"/>
    <lineage>
        <taxon>Bacteria</taxon>
        <taxon>Bacillati</taxon>
        <taxon>Actinomycetota</taxon>
        <taxon>Actinomycetes</taxon>
        <taxon>Kitasatosporales</taxon>
        <taxon>Streptomycetaceae</taxon>
        <taxon>Streptomyces</taxon>
    </lineage>
</organism>
<proteinExistence type="predicted"/>
<evidence type="ECO:0008006" key="3">
    <source>
        <dbReference type="Google" id="ProtNLM"/>
    </source>
</evidence>
<dbReference type="RefSeq" id="WP_200696694.1">
    <property type="nucleotide sequence ID" value="NZ_BAAAYA010000006.1"/>
</dbReference>
<accession>A0ABV8N893</accession>
<keyword evidence="2" id="KW-1185">Reference proteome</keyword>
<evidence type="ECO:0000313" key="1">
    <source>
        <dbReference type="EMBL" id="MFC4189517.1"/>
    </source>
</evidence>
<sequence>MMVSLTITASGCTSDDSTEPQAKAELCRLAPDSSESRTLRQLLGEDDVRTDISHDGDDLAESMRDWLKPGGPERSALPLRMCSYRPEKITGADMVSIEFGWLSRDAVGKKANKLPGKVRHYDVNGATVQANDIVSRLTVPCRMPGGLEKASQKVLFQGEASNTLLTGTDVQQKTIDQQVTFLYLMTRRATEALDCANDPLARKPVVKPSPAPTA</sequence>